<proteinExistence type="predicted"/>
<feature type="transmembrane region" description="Helical" evidence="1">
    <location>
        <begin position="12"/>
        <end position="31"/>
    </location>
</feature>
<dbReference type="AlphaFoldDB" id="A0A5N1IFB1"/>
<evidence type="ECO:0000313" key="3">
    <source>
        <dbReference type="Proteomes" id="UP000327236"/>
    </source>
</evidence>
<feature type="transmembrane region" description="Helical" evidence="1">
    <location>
        <begin position="82"/>
        <end position="108"/>
    </location>
</feature>
<protein>
    <submittedName>
        <fullName evidence="2">Uncharacterized protein</fullName>
    </submittedName>
</protein>
<feature type="transmembrane region" description="Helical" evidence="1">
    <location>
        <begin position="148"/>
        <end position="167"/>
    </location>
</feature>
<dbReference type="GeneID" id="31742432"/>
<name>A0A5N1IFB1_LACJE</name>
<dbReference type="RefSeq" id="WP_006585216.1">
    <property type="nucleotide sequence ID" value="NZ_CATOUV010000001.1"/>
</dbReference>
<feature type="transmembrane region" description="Helical" evidence="1">
    <location>
        <begin position="37"/>
        <end position="61"/>
    </location>
</feature>
<evidence type="ECO:0000256" key="1">
    <source>
        <dbReference type="SAM" id="Phobius"/>
    </source>
</evidence>
<dbReference type="KEGG" id="lje:BUE77_01790"/>
<keyword evidence="1" id="KW-0472">Membrane</keyword>
<evidence type="ECO:0000313" key="2">
    <source>
        <dbReference type="EMBL" id="KAA9323494.1"/>
    </source>
</evidence>
<dbReference type="EMBL" id="VYWW01000008">
    <property type="protein sequence ID" value="KAA9323494.1"/>
    <property type="molecule type" value="Genomic_DNA"/>
</dbReference>
<feature type="transmembrane region" description="Helical" evidence="1">
    <location>
        <begin position="120"/>
        <end position="141"/>
    </location>
</feature>
<dbReference type="Proteomes" id="UP000327236">
    <property type="component" value="Unassembled WGS sequence"/>
</dbReference>
<reference evidence="2 3" key="1">
    <citation type="submission" date="2019-09" db="EMBL/GenBank/DDBJ databases">
        <title>Draft genome sequence assemblies of isolates from the urinary tract.</title>
        <authorList>
            <person name="Mores C.R."/>
            <person name="Putonti C."/>
            <person name="Wolfe A.J."/>
        </authorList>
    </citation>
    <scope>NUCLEOTIDE SEQUENCE [LARGE SCALE GENOMIC DNA]</scope>
    <source>
        <strain evidence="2 3">UMB246</strain>
    </source>
</reference>
<comment type="caution">
    <text evidence="2">The sequence shown here is derived from an EMBL/GenBank/DDBJ whole genome shotgun (WGS) entry which is preliminary data.</text>
</comment>
<keyword evidence="1" id="KW-0812">Transmembrane</keyword>
<gene>
    <name evidence="2" type="ORF">F6H94_02760</name>
</gene>
<organism evidence="2 3">
    <name type="scientific">Lactobacillus jensenii</name>
    <dbReference type="NCBI Taxonomy" id="109790"/>
    <lineage>
        <taxon>Bacteria</taxon>
        <taxon>Bacillati</taxon>
        <taxon>Bacillota</taxon>
        <taxon>Bacilli</taxon>
        <taxon>Lactobacillales</taxon>
        <taxon>Lactobacillaceae</taxon>
        <taxon>Lactobacillus</taxon>
    </lineage>
</organism>
<keyword evidence="1" id="KW-1133">Transmembrane helix</keyword>
<dbReference type="OrthoDB" id="2298926at2"/>
<sequence>MPEKTDKILKYSLLLMMALGFLASLFLAPDFTSKTDVIFPTCYSHFLSLYVQTGLYVLTYYEVITIRHLSNEIAVRSQTKRIIVFLMRLIFCQWFLFWLSYLATFYLLGHRIFFKMGNPVFGMNLLLGHLILVLLLAWCLILAYKVPYPYLVIIIVVILTLIYHYYFEVKILLPKYNPIFDPIYRALHHIYL</sequence>
<accession>A0A5N1IFB1</accession>